<comment type="caution">
    <text evidence="2">The sequence shown here is derived from an EMBL/GenBank/DDBJ whole genome shotgun (WGS) entry which is preliminary data.</text>
</comment>
<dbReference type="PANTHER" id="PTHR48098">
    <property type="entry name" value="ENTEROCHELIN ESTERASE-RELATED"/>
    <property type="match status" value="1"/>
</dbReference>
<dbReference type="InterPro" id="IPR029058">
    <property type="entry name" value="AB_hydrolase_fold"/>
</dbReference>
<proteinExistence type="predicted"/>
<dbReference type="Pfam" id="PF00756">
    <property type="entry name" value="Esterase"/>
    <property type="match status" value="1"/>
</dbReference>
<dbReference type="Pfam" id="PF08450">
    <property type="entry name" value="SGL"/>
    <property type="match status" value="2"/>
</dbReference>
<gene>
    <name evidence="2" type="ORF">GCM10023156_12290</name>
</gene>
<dbReference type="Gene3D" id="3.40.50.1820">
    <property type="entry name" value="alpha/beta hydrolase"/>
    <property type="match status" value="1"/>
</dbReference>
<reference evidence="3" key="1">
    <citation type="journal article" date="2019" name="Int. J. Syst. Evol. Microbiol.">
        <title>The Global Catalogue of Microorganisms (GCM) 10K type strain sequencing project: providing services to taxonomists for standard genome sequencing and annotation.</title>
        <authorList>
            <consortium name="The Broad Institute Genomics Platform"/>
            <consortium name="The Broad Institute Genome Sequencing Center for Infectious Disease"/>
            <person name="Wu L."/>
            <person name="Ma J."/>
        </authorList>
    </citation>
    <scope>NUCLEOTIDE SEQUENCE [LARGE SCALE GENOMIC DNA]</scope>
    <source>
        <strain evidence="3">JCM 17759</strain>
    </source>
</reference>
<accession>A0ABP8MGI1</accession>
<protein>
    <submittedName>
        <fullName evidence="2">SMP-30/gluconolactonase/LRE family protein</fullName>
    </submittedName>
</protein>
<dbReference type="Gene3D" id="2.120.10.30">
    <property type="entry name" value="TolB, C-terminal domain"/>
    <property type="match status" value="1"/>
</dbReference>
<feature type="domain" description="SMP-30/Gluconolactonase/LRE-like region" evidence="1">
    <location>
        <begin position="316"/>
        <end position="402"/>
    </location>
</feature>
<dbReference type="SUPFAM" id="SSF63829">
    <property type="entry name" value="Calcium-dependent phosphotriesterase"/>
    <property type="match status" value="1"/>
</dbReference>
<dbReference type="RefSeq" id="WP_345320394.1">
    <property type="nucleotide sequence ID" value="NZ_BAABGA010000017.1"/>
</dbReference>
<dbReference type="PANTHER" id="PTHR48098:SF3">
    <property type="entry name" value="IRON(III) ENTEROBACTIN ESTERASE"/>
    <property type="match status" value="1"/>
</dbReference>
<dbReference type="Proteomes" id="UP001500840">
    <property type="component" value="Unassembled WGS sequence"/>
</dbReference>
<dbReference type="InterPro" id="IPR050583">
    <property type="entry name" value="Mycobacterial_A85_antigen"/>
</dbReference>
<feature type="domain" description="SMP-30/Gluconolactonase/LRE-like region" evidence="1">
    <location>
        <begin position="454"/>
        <end position="565"/>
    </location>
</feature>
<evidence type="ECO:0000259" key="1">
    <source>
        <dbReference type="Pfam" id="PF08450"/>
    </source>
</evidence>
<sequence>MRKTIVALRLTRLLGILSLVLVTAAVTLHAEESYPLHPDSQTQSGVPEGRVESFHFANSSVFPGTERDYFVYVPAQYDAAKPAALMVFQDGGGYINRKGNWRVPVVFDNLIHKGEMPVTIAVMVNPGVVPGGDGAQSRFNRSYEYDSVSDRYATFLIDELLPVVKQKYNITDDPNLRGIGGSSSGAIAAFGVAWHRPDQFRRVFSTVGTYVGLRGGNEYPTLVRKTEPKPLRVFLQDGRNDLDIYAGSWWNANQTMLSALQWAGYQVKNEWGDGGHNGKHGGAIMPDAMRWLWQDADKPIEVTIDEHPELKDRLIPGETWELVSEGHRYTEGPAVAPDGSVFFIDGPAAEIWKVNADGKGASKLVDGVSGVSGLMFDAKGNLYAARNKERKISRITPEGTQTVIATDVGCNDLVVLEDGIYFTDPLKPAVWYLPHGGEPTVVASGDAGSFPGKPNGIAVTPDKRFLVVVDATGRYVWSYRIEQSGKLSFGQPYYYVHQPQDELNTGADGVTMAKDGSLLVATSLGVQVFDQPGRVHVIIDRPSSQGRLSNCVFGGPDGMTLYVTCGTRVFRRNTRIEGFAPWQESVVPAKPHL</sequence>
<dbReference type="SUPFAM" id="SSF53474">
    <property type="entry name" value="alpha/beta-Hydrolases"/>
    <property type="match status" value="1"/>
</dbReference>
<organism evidence="2 3">
    <name type="scientific">Novipirellula rosea</name>
    <dbReference type="NCBI Taxonomy" id="1031540"/>
    <lineage>
        <taxon>Bacteria</taxon>
        <taxon>Pseudomonadati</taxon>
        <taxon>Planctomycetota</taxon>
        <taxon>Planctomycetia</taxon>
        <taxon>Pirellulales</taxon>
        <taxon>Pirellulaceae</taxon>
        <taxon>Novipirellula</taxon>
    </lineage>
</organism>
<name>A0ABP8MGI1_9BACT</name>
<dbReference type="InterPro" id="IPR000801">
    <property type="entry name" value="Esterase-like"/>
</dbReference>
<dbReference type="EMBL" id="BAABGA010000017">
    <property type="protein sequence ID" value="GAA4448741.1"/>
    <property type="molecule type" value="Genomic_DNA"/>
</dbReference>
<keyword evidence="3" id="KW-1185">Reference proteome</keyword>
<dbReference type="InterPro" id="IPR013658">
    <property type="entry name" value="SGL"/>
</dbReference>
<evidence type="ECO:0000313" key="3">
    <source>
        <dbReference type="Proteomes" id="UP001500840"/>
    </source>
</evidence>
<dbReference type="InterPro" id="IPR011042">
    <property type="entry name" value="6-blade_b-propeller_TolB-like"/>
</dbReference>
<evidence type="ECO:0000313" key="2">
    <source>
        <dbReference type="EMBL" id="GAA4448741.1"/>
    </source>
</evidence>